<dbReference type="EMBL" id="OX365772">
    <property type="protein sequence ID" value="CAI4036973.1"/>
    <property type="molecule type" value="Genomic_DNA"/>
</dbReference>
<dbReference type="RefSeq" id="XP_056080090.1">
    <property type="nucleotide sequence ID" value="XM_056226365.1"/>
</dbReference>
<sequence>MGLSKSLYKKLLIDFPTKALSENSNQQVKNLSPLVTNFEKWSDKRRKLYFEDEEEMVVQNHLENFDLENNVYGRILASPMRAEKISKLKSCRKLLIPLKVVPSVDRDQHSENSKLKLVPILDYSKPYKSSYILNSASIVCDNLAAATSWFPLSILQRSTAKSLVVDTSTFFTEYNAHSLEFVRTRLSEVLTCENSSRNRVLLTYNERKTSPIEIQELKDNDGTSIKQSVFNLGCLQVPTLEAIINKDRVTRGIYLDAYHHKDLIEHIYSALLFSTR</sequence>
<evidence type="ECO:0000313" key="6">
    <source>
        <dbReference type="EMBL" id="CAI4036973.1"/>
    </source>
</evidence>
<evidence type="ECO:0000313" key="7">
    <source>
        <dbReference type="Proteomes" id="UP001161438"/>
    </source>
</evidence>
<evidence type="ECO:0000256" key="2">
    <source>
        <dbReference type="ARBA" id="ARBA00004173"/>
    </source>
</evidence>
<protein>
    <recommendedName>
        <fullName evidence="4">Required for respiratory growth protein 8, mitochondrial</fullName>
    </recommendedName>
</protein>
<comment type="function">
    <text evidence="1">Required for respiratory activity and maintenance and expression of the mitochondrial genome.</text>
</comment>
<reference evidence="6" key="1">
    <citation type="submission" date="2022-10" db="EMBL/GenBank/DDBJ databases">
        <authorList>
            <person name="Byrne P K."/>
        </authorList>
    </citation>
    <scope>NUCLEOTIDE SEQUENCE</scope>
    <source>
        <strain evidence="6">IFO1815</strain>
    </source>
</reference>
<dbReference type="Pfam" id="PF17068">
    <property type="entry name" value="RRG8"/>
    <property type="match status" value="1"/>
</dbReference>
<dbReference type="GeneID" id="80921898"/>
<keyword evidence="7" id="KW-1185">Reference proteome</keyword>
<evidence type="ECO:0000256" key="3">
    <source>
        <dbReference type="ARBA" id="ARBA00006716"/>
    </source>
</evidence>
<accession>A0AA35IU45</accession>
<keyword evidence="5" id="KW-0496">Mitochondrion</keyword>
<dbReference type="Proteomes" id="UP001161438">
    <property type="component" value="Chromosome 16"/>
</dbReference>
<name>A0AA35IU45_SACMI</name>
<evidence type="ECO:0000256" key="4">
    <source>
        <dbReference type="ARBA" id="ARBA00013944"/>
    </source>
</evidence>
<gene>
    <name evidence="6" type="primary">SMKI16G2700</name>
    <name evidence="6" type="ORF">SMKI_16G2700</name>
</gene>
<comment type="similarity">
    <text evidence="3">Belongs to the RRG8 family.</text>
</comment>
<proteinExistence type="inferred from homology"/>
<dbReference type="AlphaFoldDB" id="A0AA35IU45"/>
<evidence type="ECO:0000256" key="1">
    <source>
        <dbReference type="ARBA" id="ARBA00003548"/>
    </source>
</evidence>
<comment type="subcellular location">
    <subcellularLocation>
        <location evidence="2">Mitochondrion</location>
    </subcellularLocation>
</comment>
<evidence type="ECO:0000256" key="5">
    <source>
        <dbReference type="ARBA" id="ARBA00023128"/>
    </source>
</evidence>
<organism evidence="6 7">
    <name type="scientific">Saccharomyces mikatae IFO 1815</name>
    <dbReference type="NCBI Taxonomy" id="226126"/>
    <lineage>
        <taxon>Eukaryota</taxon>
        <taxon>Fungi</taxon>
        <taxon>Dikarya</taxon>
        <taxon>Ascomycota</taxon>
        <taxon>Saccharomycotina</taxon>
        <taxon>Saccharomycetes</taxon>
        <taxon>Saccharomycetales</taxon>
        <taxon>Saccharomycetaceae</taxon>
        <taxon>Saccharomyces</taxon>
    </lineage>
</organism>
<dbReference type="GO" id="GO:0005739">
    <property type="term" value="C:mitochondrion"/>
    <property type="evidence" value="ECO:0007669"/>
    <property type="project" value="UniProtKB-SubCell"/>
</dbReference>
<dbReference type="InterPro" id="IPR031415">
    <property type="entry name" value="Rrg8"/>
</dbReference>